<protein>
    <submittedName>
        <fullName evidence="3">Copper transporter</fullName>
    </submittedName>
</protein>
<dbReference type="EMBL" id="CP070496">
    <property type="protein sequence ID" value="QSB03919.1"/>
    <property type="molecule type" value="Genomic_DNA"/>
</dbReference>
<dbReference type="Pfam" id="PF11382">
    <property type="entry name" value="MctB"/>
    <property type="match status" value="1"/>
</dbReference>
<dbReference type="PROSITE" id="PS50112">
    <property type="entry name" value="PAS"/>
    <property type="match status" value="1"/>
</dbReference>
<dbReference type="RefSeq" id="WP_213169917.1">
    <property type="nucleotide sequence ID" value="NZ_CP070496.1"/>
</dbReference>
<reference evidence="3" key="1">
    <citation type="submission" date="2021-02" db="EMBL/GenBank/DDBJ databases">
        <title>Natronoglycomyces albus gen. nov., sp. nov, a haloalkaliphilic actinobacterium from a soda solonchak soil.</title>
        <authorList>
            <person name="Sorokin D.Y."/>
            <person name="Khijniak T.V."/>
            <person name="Zakharycheva A.P."/>
            <person name="Boueva O.V."/>
            <person name="Ariskina E.V."/>
            <person name="Hahnke R.L."/>
            <person name="Bunk B."/>
            <person name="Sproer C."/>
            <person name="Schumann P."/>
            <person name="Evtushenko L.I."/>
            <person name="Kublanov I.V."/>
        </authorList>
    </citation>
    <scope>NUCLEOTIDE SEQUENCE</scope>
    <source>
        <strain evidence="3">DSM 106290</strain>
    </source>
</reference>
<name>A0A895XKH2_9ACTN</name>
<keyword evidence="4" id="KW-1185">Reference proteome</keyword>
<dbReference type="Proteomes" id="UP000662939">
    <property type="component" value="Chromosome"/>
</dbReference>
<sequence length="307" mass="31295">MINFRYHLLSLTAVFLALTVGLILGTAALNGPAVEILSDRVSNLTSANDSLRAEINELQDELADDQEFASIAAPYVLEGTLAAEETMIVALPGVDSDTVDQVEAMLGYTEASVAGRMMILDDFFDPTNNDSLADLADRTAPEGFEVPVTFDGVEAISSVLAAVTMAEGSDEEVSNSDRTAVLSGLTEMGMLTIDADPTGEATSVIVLTGGTATDSGAEARNDGVVTFADTFASTAHTVLGGTTSAGDGNPLATVRNDEDTALSTVDNVSSTQGEVAVVAALAALAADGTISHLGTGSEAEGLLPAAS</sequence>
<dbReference type="GO" id="GO:0055070">
    <property type="term" value="P:copper ion homeostasis"/>
    <property type="evidence" value="ECO:0007669"/>
    <property type="project" value="InterPro"/>
</dbReference>
<gene>
    <name evidence="3" type="ORF">JQS30_08780</name>
</gene>
<dbReference type="InterPro" id="IPR021522">
    <property type="entry name" value="MctB"/>
</dbReference>
<evidence type="ECO:0000313" key="4">
    <source>
        <dbReference type="Proteomes" id="UP000662939"/>
    </source>
</evidence>
<proteinExistence type="predicted"/>
<evidence type="ECO:0000259" key="2">
    <source>
        <dbReference type="PROSITE" id="PS50112"/>
    </source>
</evidence>
<accession>A0A895XKH2</accession>
<keyword evidence="1" id="KW-0175">Coiled coil</keyword>
<evidence type="ECO:0000313" key="3">
    <source>
        <dbReference type="EMBL" id="QSB03919.1"/>
    </source>
</evidence>
<dbReference type="GO" id="GO:0016020">
    <property type="term" value="C:membrane"/>
    <property type="evidence" value="ECO:0007669"/>
    <property type="project" value="InterPro"/>
</dbReference>
<organism evidence="3 4">
    <name type="scientific">Natronoglycomyces albus</name>
    <dbReference type="NCBI Taxonomy" id="2811108"/>
    <lineage>
        <taxon>Bacteria</taxon>
        <taxon>Bacillati</taxon>
        <taxon>Actinomycetota</taxon>
        <taxon>Actinomycetes</taxon>
        <taxon>Glycomycetales</taxon>
        <taxon>Glycomycetaceae</taxon>
        <taxon>Natronoglycomyces</taxon>
    </lineage>
</organism>
<dbReference type="InterPro" id="IPR000014">
    <property type="entry name" value="PAS"/>
</dbReference>
<dbReference type="AlphaFoldDB" id="A0A895XKH2"/>
<dbReference type="KEGG" id="nav:JQS30_08780"/>
<evidence type="ECO:0000256" key="1">
    <source>
        <dbReference type="SAM" id="Coils"/>
    </source>
</evidence>
<feature type="coiled-coil region" evidence="1">
    <location>
        <begin position="34"/>
        <end position="68"/>
    </location>
</feature>
<feature type="domain" description="PAS" evidence="2">
    <location>
        <begin position="100"/>
        <end position="143"/>
    </location>
</feature>